<gene>
    <name evidence="5" type="ORF">EHQ58_06455</name>
</gene>
<name>A0A4R9K679_9LEPT</name>
<keyword evidence="2" id="KW-0731">Sigma factor</keyword>
<dbReference type="GO" id="GO:0006352">
    <property type="term" value="P:DNA-templated transcription initiation"/>
    <property type="evidence" value="ECO:0007669"/>
    <property type="project" value="InterPro"/>
</dbReference>
<sequence length="275" mass="31436">MEDPQLPLLEGCLKGNRKSFEDLVTFFQPKVFALALKFLWNPEDAEDGTQEILIKVISNLGSFRKESKLATWVFRIATNHLINTKKSSSEKRNVNFRKVEIELSKANVENTDSSEITKNLAIHVQAACTHAILLCLKRSYRIAFILGEVFHVSSSDGAWIMEISEANFRKKLSRARLQMDEFLGNHCGISSAKNPCRCKNRIAYSQKSKRINAYLELSENMKAKGTWKMKPLLSESNQVRKAAEVYHSGADFETRHDILKKIKQKIESNQWSLLN</sequence>
<dbReference type="Pfam" id="PF04542">
    <property type="entry name" value="Sigma70_r2"/>
    <property type="match status" value="1"/>
</dbReference>
<dbReference type="OrthoDB" id="9784984at2"/>
<dbReference type="GO" id="GO:0016987">
    <property type="term" value="F:sigma factor activity"/>
    <property type="evidence" value="ECO:0007669"/>
    <property type="project" value="UniProtKB-KW"/>
</dbReference>
<dbReference type="InterPro" id="IPR014284">
    <property type="entry name" value="RNA_pol_sigma-70_dom"/>
</dbReference>
<dbReference type="InterPro" id="IPR013325">
    <property type="entry name" value="RNA_pol_sigma_r2"/>
</dbReference>
<evidence type="ECO:0000256" key="2">
    <source>
        <dbReference type="ARBA" id="ARBA00023082"/>
    </source>
</evidence>
<keyword evidence="1" id="KW-0805">Transcription regulation</keyword>
<dbReference type="Proteomes" id="UP000297693">
    <property type="component" value="Unassembled WGS sequence"/>
</dbReference>
<dbReference type="Gene3D" id="1.10.1740.10">
    <property type="match status" value="1"/>
</dbReference>
<evidence type="ECO:0000313" key="6">
    <source>
        <dbReference type="Proteomes" id="UP000297693"/>
    </source>
</evidence>
<dbReference type="InterPro" id="IPR039425">
    <property type="entry name" value="RNA_pol_sigma-70-like"/>
</dbReference>
<dbReference type="NCBIfam" id="TIGR02937">
    <property type="entry name" value="sigma70-ECF"/>
    <property type="match status" value="1"/>
</dbReference>
<evidence type="ECO:0000256" key="1">
    <source>
        <dbReference type="ARBA" id="ARBA00023015"/>
    </source>
</evidence>
<dbReference type="RefSeq" id="WP_135623065.1">
    <property type="nucleotide sequence ID" value="NZ_RQGD01000022.1"/>
</dbReference>
<evidence type="ECO:0000313" key="5">
    <source>
        <dbReference type="EMBL" id="TGL60138.1"/>
    </source>
</evidence>
<dbReference type="PANTHER" id="PTHR43133">
    <property type="entry name" value="RNA POLYMERASE ECF-TYPE SIGMA FACTO"/>
    <property type="match status" value="1"/>
</dbReference>
<accession>A0A4R9K679</accession>
<keyword evidence="3" id="KW-0804">Transcription</keyword>
<evidence type="ECO:0000256" key="3">
    <source>
        <dbReference type="ARBA" id="ARBA00023163"/>
    </source>
</evidence>
<feature type="domain" description="RNA polymerase sigma-70 region 2" evidence="4">
    <location>
        <begin position="25"/>
        <end position="86"/>
    </location>
</feature>
<dbReference type="AlphaFoldDB" id="A0A4R9K679"/>
<dbReference type="InterPro" id="IPR007627">
    <property type="entry name" value="RNA_pol_sigma70_r2"/>
</dbReference>
<proteinExistence type="predicted"/>
<dbReference type="PANTHER" id="PTHR43133:SF60">
    <property type="entry name" value="RNA POLYMERASE SIGMA FACTOR SIGV"/>
    <property type="match status" value="1"/>
</dbReference>
<dbReference type="SUPFAM" id="SSF88946">
    <property type="entry name" value="Sigma2 domain of RNA polymerase sigma factors"/>
    <property type="match status" value="1"/>
</dbReference>
<keyword evidence="6" id="KW-1185">Reference proteome</keyword>
<organism evidence="5 6">
    <name type="scientific">Leptospira ognonensis</name>
    <dbReference type="NCBI Taxonomy" id="2484945"/>
    <lineage>
        <taxon>Bacteria</taxon>
        <taxon>Pseudomonadati</taxon>
        <taxon>Spirochaetota</taxon>
        <taxon>Spirochaetia</taxon>
        <taxon>Leptospirales</taxon>
        <taxon>Leptospiraceae</taxon>
        <taxon>Leptospira</taxon>
    </lineage>
</organism>
<comment type="caution">
    <text evidence="5">The sequence shown here is derived from an EMBL/GenBank/DDBJ whole genome shotgun (WGS) entry which is preliminary data.</text>
</comment>
<reference evidence="5" key="1">
    <citation type="journal article" date="2019" name="PLoS Negl. Trop. Dis.">
        <title>Revisiting the worldwide diversity of Leptospira species in the environment.</title>
        <authorList>
            <person name="Vincent A.T."/>
            <person name="Schiettekatte O."/>
            <person name="Bourhy P."/>
            <person name="Veyrier F.J."/>
            <person name="Picardeau M."/>
        </authorList>
    </citation>
    <scope>NUCLEOTIDE SEQUENCE [LARGE SCALE GENOMIC DNA]</scope>
    <source>
        <strain evidence="5">201702476</strain>
    </source>
</reference>
<evidence type="ECO:0000259" key="4">
    <source>
        <dbReference type="Pfam" id="PF04542"/>
    </source>
</evidence>
<dbReference type="EMBL" id="RQGD01000022">
    <property type="protein sequence ID" value="TGL60138.1"/>
    <property type="molecule type" value="Genomic_DNA"/>
</dbReference>
<protein>
    <submittedName>
        <fullName evidence="5">RNA polymerase sigma factor</fullName>
    </submittedName>
</protein>